<accession>A0A0N4VAI2</accession>
<evidence type="ECO:0000256" key="1">
    <source>
        <dbReference type="SAM" id="MobiDB-lite"/>
    </source>
</evidence>
<keyword evidence="2" id="KW-1133">Transmembrane helix</keyword>
<feature type="transmembrane region" description="Helical" evidence="2">
    <location>
        <begin position="294"/>
        <end position="313"/>
    </location>
</feature>
<feature type="compositionally biased region" description="Polar residues" evidence="1">
    <location>
        <begin position="120"/>
        <end position="134"/>
    </location>
</feature>
<evidence type="ECO:0000313" key="3">
    <source>
        <dbReference type="EMBL" id="VDD92245.1"/>
    </source>
</evidence>
<dbReference type="WBParaSite" id="EVEC_0000747501-mRNA-1">
    <property type="protein sequence ID" value="EVEC_0000747501-mRNA-1"/>
    <property type="gene ID" value="EVEC_0000747501"/>
</dbReference>
<evidence type="ECO:0000256" key="2">
    <source>
        <dbReference type="SAM" id="Phobius"/>
    </source>
</evidence>
<evidence type="ECO:0000313" key="4">
    <source>
        <dbReference type="Proteomes" id="UP000274131"/>
    </source>
</evidence>
<evidence type="ECO:0000313" key="5">
    <source>
        <dbReference type="WBParaSite" id="EVEC_0000747501-mRNA-1"/>
    </source>
</evidence>
<feature type="region of interest" description="Disordered" evidence="1">
    <location>
        <begin position="112"/>
        <end position="138"/>
    </location>
</feature>
<feature type="transmembrane region" description="Helical" evidence="2">
    <location>
        <begin position="341"/>
        <end position="365"/>
    </location>
</feature>
<gene>
    <name evidence="3" type="ORF">EVEC_LOCUS6996</name>
</gene>
<organism evidence="5">
    <name type="scientific">Enterobius vermicularis</name>
    <name type="common">Human pinworm</name>
    <dbReference type="NCBI Taxonomy" id="51028"/>
    <lineage>
        <taxon>Eukaryota</taxon>
        <taxon>Metazoa</taxon>
        <taxon>Ecdysozoa</taxon>
        <taxon>Nematoda</taxon>
        <taxon>Chromadorea</taxon>
        <taxon>Rhabditida</taxon>
        <taxon>Spirurina</taxon>
        <taxon>Oxyuridomorpha</taxon>
        <taxon>Oxyuroidea</taxon>
        <taxon>Oxyuridae</taxon>
        <taxon>Enterobius</taxon>
    </lineage>
</organism>
<feature type="compositionally biased region" description="Basic and acidic residues" evidence="1">
    <location>
        <begin position="7"/>
        <end position="32"/>
    </location>
</feature>
<protein>
    <submittedName>
        <fullName evidence="5">MARVEL domain-containing protein</fullName>
    </submittedName>
</protein>
<feature type="compositionally biased region" description="Basic and acidic residues" evidence="1">
    <location>
        <begin position="43"/>
        <end position="55"/>
    </location>
</feature>
<feature type="compositionally biased region" description="Polar residues" evidence="1">
    <location>
        <begin position="59"/>
        <end position="69"/>
    </location>
</feature>
<proteinExistence type="predicted"/>
<sequence>MGLNRQDANESQKNDQVRKRNPYDRRSFDPEPYRPNIIYRHGIHPDLRTESRDRYPFGQQPSRQNSTDNEFFPDHVDDHKNRIPFWKVGNAYRIHSPDEGESAERSTIMSSLDDDEHLPNSVQQPVDSNKTTRVSMPPSISVPNPVEQTLETPGQITQQPINLIKDMQNKQPFTNNQMDRIPPVNPDFVMANDDRKKYGSLYSLEEVPLMSRKVMLCRFLYSLCRFPAIVMLLIGLWLITLREGIAGLKTSERIMVICEVLTGLVVALGQILGLHTGKELEKQKLQTRFRLYHLFINMLSSVVVLVSSTIALLELKNDEDTANNCKGYTCFSRDQRETFSAVSLCMSITLVIVAGSAFGYGFFAYRKFYNKFGRRIGN</sequence>
<keyword evidence="2" id="KW-0812">Transmembrane</keyword>
<dbReference type="Proteomes" id="UP000274131">
    <property type="component" value="Unassembled WGS sequence"/>
</dbReference>
<feature type="transmembrane region" description="Helical" evidence="2">
    <location>
        <begin position="254"/>
        <end position="274"/>
    </location>
</feature>
<name>A0A0N4VAI2_ENTVE</name>
<dbReference type="AlphaFoldDB" id="A0A0N4VAI2"/>
<reference evidence="5" key="1">
    <citation type="submission" date="2017-02" db="UniProtKB">
        <authorList>
            <consortium name="WormBaseParasite"/>
        </authorList>
    </citation>
    <scope>IDENTIFICATION</scope>
</reference>
<feature type="transmembrane region" description="Helical" evidence="2">
    <location>
        <begin position="219"/>
        <end position="239"/>
    </location>
</feature>
<reference evidence="3 4" key="2">
    <citation type="submission" date="2018-10" db="EMBL/GenBank/DDBJ databases">
        <authorList>
            <consortium name="Pathogen Informatics"/>
        </authorList>
    </citation>
    <scope>NUCLEOTIDE SEQUENCE [LARGE SCALE GENOMIC DNA]</scope>
</reference>
<feature type="region of interest" description="Disordered" evidence="1">
    <location>
        <begin position="1"/>
        <end position="76"/>
    </location>
</feature>
<dbReference type="OrthoDB" id="5799294at2759"/>
<keyword evidence="2" id="KW-0472">Membrane</keyword>
<keyword evidence="4" id="KW-1185">Reference proteome</keyword>
<dbReference type="EMBL" id="UXUI01008733">
    <property type="protein sequence ID" value="VDD92245.1"/>
    <property type="molecule type" value="Genomic_DNA"/>
</dbReference>